<evidence type="ECO:0000313" key="3">
    <source>
        <dbReference type="Proteomes" id="UP000198348"/>
    </source>
</evidence>
<feature type="domain" description="SCP2" evidence="1">
    <location>
        <begin position="139"/>
        <end position="202"/>
    </location>
</feature>
<dbReference type="AlphaFoldDB" id="A0A238UYA2"/>
<sequence>MAWLRRMRVPAFAQRGTRTRVADGGALDSLAGAIDLRKLSAEQFGQLIRTLYMLGETGSGVELSSINTDTFVTLVADASKDQLKVIVDDPVLRTFFIEEILSRMSDHLIEHKARNVSLVVSWRFTDGTDEEEFARYQTVIEDGVCVSGEDLGRLPDTTLTLSAFDFIRMATGSAAVAPMFITGRVKVKGDYSLAAMFSGYFDIPKPAGARG</sequence>
<dbReference type="Gene3D" id="3.30.1050.10">
    <property type="entry name" value="SCP2 sterol-binding domain"/>
    <property type="match status" value="1"/>
</dbReference>
<dbReference type="EMBL" id="FZNW01000001">
    <property type="protein sequence ID" value="SNR27185.1"/>
    <property type="molecule type" value="Genomic_DNA"/>
</dbReference>
<organism evidence="2 3">
    <name type="scientific">Haloechinothrix alba</name>
    <dbReference type="NCBI Taxonomy" id="664784"/>
    <lineage>
        <taxon>Bacteria</taxon>
        <taxon>Bacillati</taxon>
        <taxon>Actinomycetota</taxon>
        <taxon>Actinomycetes</taxon>
        <taxon>Pseudonocardiales</taxon>
        <taxon>Pseudonocardiaceae</taxon>
        <taxon>Haloechinothrix</taxon>
    </lineage>
</organism>
<keyword evidence="3" id="KW-1185">Reference proteome</keyword>
<protein>
    <submittedName>
        <fullName evidence="2">SCP-2 sterol transfer family protein</fullName>
    </submittedName>
</protein>
<dbReference type="Pfam" id="PF02036">
    <property type="entry name" value="SCP2"/>
    <property type="match status" value="1"/>
</dbReference>
<dbReference type="Proteomes" id="UP000198348">
    <property type="component" value="Unassembled WGS sequence"/>
</dbReference>
<dbReference type="InterPro" id="IPR036527">
    <property type="entry name" value="SCP2_sterol-bd_dom_sf"/>
</dbReference>
<dbReference type="InterPro" id="IPR003033">
    <property type="entry name" value="SCP2_sterol-bd_dom"/>
</dbReference>
<evidence type="ECO:0000313" key="2">
    <source>
        <dbReference type="EMBL" id="SNR27185.1"/>
    </source>
</evidence>
<name>A0A238UYA2_9PSEU</name>
<accession>A0A238UYA2</accession>
<evidence type="ECO:0000259" key="1">
    <source>
        <dbReference type="Pfam" id="PF02036"/>
    </source>
</evidence>
<proteinExistence type="predicted"/>
<dbReference type="SUPFAM" id="SSF55718">
    <property type="entry name" value="SCP-like"/>
    <property type="match status" value="1"/>
</dbReference>
<reference evidence="3" key="1">
    <citation type="submission" date="2017-06" db="EMBL/GenBank/DDBJ databases">
        <authorList>
            <person name="Varghese N."/>
            <person name="Submissions S."/>
        </authorList>
    </citation>
    <scope>NUCLEOTIDE SEQUENCE [LARGE SCALE GENOMIC DNA]</scope>
    <source>
        <strain evidence="3">DSM 45207</strain>
    </source>
</reference>
<gene>
    <name evidence="2" type="ORF">SAMN06265360_10132</name>
</gene>